<dbReference type="AlphaFoldDB" id="A0A2B4SF47"/>
<keyword evidence="3" id="KW-1185">Reference proteome</keyword>
<comment type="caution">
    <text evidence="2">The sequence shown here is derived from an EMBL/GenBank/DDBJ whole genome shotgun (WGS) entry which is preliminary data.</text>
</comment>
<protein>
    <recommendedName>
        <fullName evidence="1">ISXO2-like transposase domain-containing protein</fullName>
    </recommendedName>
</protein>
<name>A0A2B4SF47_STYPI</name>
<dbReference type="InterPro" id="IPR053164">
    <property type="entry name" value="IS1016-like_transposase"/>
</dbReference>
<dbReference type="Pfam" id="PF12762">
    <property type="entry name" value="DDE_Tnp_IS1595"/>
    <property type="match status" value="1"/>
</dbReference>
<dbReference type="PANTHER" id="PTHR47163">
    <property type="entry name" value="DDE_TNP_IS1595 DOMAIN-CONTAINING PROTEIN"/>
    <property type="match status" value="1"/>
</dbReference>
<evidence type="ECO:0000259" key="1">
    <source>
        <dbReference type="SMART" id="SM01126"/>
    </source>
</evidence>
<dbReference type="PANTHER" id="PTHR47163:SF2">
    <property type="entry name" value="SI:DKEY-17M8.2"/>
    <property type="match status" value="1"/>
</dbReference>
<evidence type="ECO:0000313" key="3">
    <source>
        <dbReference type="Proteomes" id="UP000225706"/>
    </source>
</evidence>
<dbReference type="InterPro" id="IPR024445">
    <property type="entry name" value="Tnp_ISXO2-like"/>
</dbReference>
<dbReference type="STRING" id="50429.A0A2B4SF47"/>
<proteinExistence type="predicted"/>
<feature type="domain" description="ISXO2-like transposase" evidence="1">
    <location>
        <begin position="2"/>
        <end position="134"/>
    </location>
</feature>
<dbReference type="Proteomes" id="UP000225706">
    <property type="component" value="Unassembled WGS sequence"/>
</dbReference>
<dbReference type="OrthoDB" id="5948580at2759"/>
<sequence>MTLSTECTTGEGGLPVNRGFLEYSSEYSPARGFFQVIERRNAATLLLIIQKCLLPGTEVHTDDWAAYNRLIGLPNINAHEVVVHAHNFVDPRTGVHTQEVESAWSQLKLGRNRRKGLRREDLQSYLDERMWRQWRGGSYDVITKNCFVILPL</sequence>
<gene>
    <name evidence="2" type="ORF">AWC38_SpisGene8280</name>
</gene>
<dbReference type="EMBL" id="LSMT01000112">
    <property type="protein sequence ID" value="PFX27065.1"/>
    <property type="molecule type" value="Genomic_DNA"/>
</dbReference>
<evidence type="ECO:0000313" key="2">
    <source>
        <dbReference type="EMBL" id="PFX27065.1"/>
    </source>
</evidence>
<dbReference type="SMART" id="SM01126">
    <property type="entry name" value="DDE_Tnp_IS1595"/>
    <property type="match status" value="1"/>
</dbReference>
<accession>A0A2B4SF47</accession>
<reference evidence="3" key="1">
    <citation type="journal article" date="2017" name="bioRxiv">
        <title>Comparative analysis of the genomes of Stylophora pistillata and Acropora digitifera provides evidence for extensive differences between species of corals.</title>
        <authorList>
            <person name="Voolstra C.R."/>
            <person name="Li Y."/>
            <person name="Liew Y.J."/>
            <person name="Baumgarten S."/>
            <person name="Zoccola D."/>
            <person name="Flot J.-F."/>
            <person name="Tambutte S."/>
            <person name="Allemand D."/>
            <person name="Aranda M."/>
        </authorList>
    </citation>
    <scope>NUCLEOTIDE SEQUENCE [LARGE SCALE GENOMIC DNA]</scope>
</reference>
<organism evidence="2 3">
    <name type="scientific">Stylophora pistillata</name>
    <name type="common">Smooth cauliflower coral</name>
    <dbReference type="NCBI Taxonomy" id="50429"/>
    <lineage>
        <taxon>Eukaryota</taxon>
        <taxon>Metazoa</taxon>
        <taxon>Cnidaria</taxon>
        <taxon>Anthozoa</taxon>
        <taxon>Hexacorallia</taxon>
        <taxon>Scleractinia</taxon>
        <taxon>Astrocoeniina</taxon>
        <taxon>Pocilloporidae</taxon>
        <taxon>Stylophora</taxon>
    </lineage>
</organism>